<evidence type="ECO:0000313" key="2">
    <source>
        <dbReference type="Proteomes" id="UP000775213"/>
    </source>
</evidence>
<keyword evidence="2" id="KW-1185">Reference proteome</keyword>
<reference evidence="1 2" key="1">
    <citation type="journal article" date="2021" name="Hortic Res">
        <title>Chromosome-scale assembly of the Dendrobium chrysotoxum genome enhances the understanding of orchid evolution.</title>
        <authorList>
            <person name="Zhang Y."/>
            <person name="Zhang G.Q."/>
            <person name="Zhang D."/>
            <person name="Liu X.D."/>
            <person name="Xu X.Y."/>
            <person name="Sun W.H."/>
            <person name="Yu X."/>
            <person name="Zhu X."/>
            <person name="Wang Z.W."/>
            <person name="Zhao X."/>
            <person name="Zhong W.Y."/>
            <person name="Chen H."/>
            <person name="Yin W.L."/>
            <person name="Huang T."/>
            <person name="Niu S.C."/>
            <person name="Liu Z.J."/>
        </authorList>
    </citation>
    <scope>NUCLEOTIDE SEQUENCE [LARGE SCALE GENOMIC DNA]</scope>
    <source>
        <strain evidence="1">Lindl</strain>
    </source>
</reference>
<evidence type="ECO:0000313" key="1">
    <source>
        <dbReference type="EMBL" id="KAH0457203.1"/>
    </source>
</evidence>
<sequence length="135" mass="15889">MDLNEKLAFNRTQWKKRIHGVDMLAYMSTCIDCGKITLQLAPSISLMVWFLVTHLSSIPCSKRYYLQSHHATERCVWAFGVPYLKCAVVSPYALRHLQVLMFVPAALDKSMYRAYPHHRKRRTRFPSHHTRKKRV</sequence>
<gene>
    <name evidence="1" type="ORF">IEQ34_015110</name>
</gene>
<name>A0AAV7GNV6_DENCH</name>
<dbReference type="EMBL" id="JAGFBR010000013">
    <property type="protein sequence ID" value="KAH0457203.1"/>
    <property type="molecule type" value="Genomic_DNA"/>
</dbReference>
<dbReference type="AlphaFoldDB" id="A0AAV7GNV6"/>
<dbReference type="Proteomes" id="UP000775213">
    <property type="component" value="Unassembled WGS sequence"/>
</dbReference>
<accession>A0AAV7GNV6</accession>
<protein>
    <submittedName>
        <fullName evidence="1">Uncharacterized protein</fullName>
    </submittedName>
</protein>
<organism evidence="1 2">
    <name type="scientific">Dendrobium chrysotoxum</name>
    <name type="common">Orchid</name>
    <dbReference type="NCBI Taxonomy" id="161865"/>
    <lineage>
        <taxon>Eukaryota</taxon>
        <taxon>Viridiplantae</taxon>
        <taxon>Streptophyta</taxon>
        <taxon>Embryophyta</taxon>
        <taxon>Tracheophyta</taxon>
        <taxon>Spermatophyta</taxon>
        <taxon>Magnoliopsida</taxon>
        <taxon>Liliopsida</taxon>
        <taxon>Asparagales</taxon>
        <taxon>Orchidaceae</taxon>
        <taxon>Epidendroideae</taxon>
        <taxon>Malaxideae</taxon>
        <taxon>Dendrobiinae</taxon>
        <taxon>Dendrobium</taxon>
    </lineage>
</organism>
<proteinExistence type="predicted"/>
<comment type="caution">
    <text evidence="1">The sequence shown here is derived from an EMBL/GenBank/DDBJ whole genome shotgun (WGS) entry which is preliminary data.</text>
</comment>